<dbReference type="VEuPathDB" id="VectorBase:HLOH_048975"/>
<sequence>MARCPKCSEKILASHVCAHLESHCDSPKIPSEPAIQARQTVCEEQQHPSITCSDVTKLSRRMPDPDSMDTSSIQAQLKEISHAFKIVVADTLSDHAPEDERHSRRSLLQDTVSRIQNQRAEKTGQSEDFGPKGNVNQQAVNQSFLEKNEALEQTVKQVMQKRIDQDELAVQFSEIREMIGDGQRDMKAELEGISMAIGSKCDRMTDLFRNTFASLLSCMPVATTYTWTFKGYLSLLRKLQKEESIVTQMLEPVYLRGYCVSTGISIYKLKGDTHFLFKLHKGKLDEFLQWPFNLRMRFRILHPETPEKLEHCTRPPSNYLERFLRPQNVANDHVLILDKYFTAAELVNQGFVKDGRILFR</sequence>
<evidence type="ECO:0000313" key="3">
    <source>
        <dbReference type="Proteomes" id="UP000821853"/>
    </source>
</evidence>
<name>A0A9J6GZG2_HAELO</name>
<dbReference type="InterPro" id="IPR049342">
    <property type="entry name" value="TRAF1-6_MATH_dom"/>
</dbReference>
<accession>A0A9J6GZG2</accession>
<reference evidence="2 3" key="1">
    <citation type="journal article" date="2020" name="Cell">
        <title>Large-Scale Comparative Analyses of Tick Genomes Elucidate Their Genetic Diversity and Vector Capacities.</title>
        <authorList>
            <consortium name="Tick Genome and Microbiome Consortium (TIGMIC)"/>
            <person name="Jia N."/>
            <person name="Wang J."/>
            <person name="Shi W."/>
            <person name="Du L."/>
            <person name="Sun Y."/>
            <person name="Zhan W."/>
            <person name="Jiang J.F."/>
            <person name="Wang Q."/>
            <person name="Zhang B."/>
            <person name="Ji P."/>
            <person name="Bell-Sakyi L."/>
            <person name="Cui X.M."/>
            <person name="Yuan T.T."/>
            <person name="Jiang B.G."/>
            <person name="Yang W.F."/>
            <person name="Lam T.T."/>
            <person name="Chang Q.C."/>
            <person name="Ding S.J."/>
            <person name="Wang X.J."/>
            <person name="Zhu J.G."/>
            <person name="Ruan X.D."/>
            <person name="Zhao L."/>
            <person name="Wei J.T."/>
            <person name="Ye R.Z."/>
            <person name="Que T.C."/>
            <person name="Du C.H."/>
            <person name="Zhou Y.H."/>
            <person name="Cheng J.X."/>
            <person name="Dai P.F."/>
            <person name="Guo W.B."/>
            <person name="Han X.H."/>
            <person name="Huang E.J."/>
            <person name="Li L.F."/>
            <person name="Wei W."/>
            <person name="Gao Y.C."/>
            <person name="Liu J.Z."/>
            <person name="Shao H.Z."/>
            <person name="Wang X."/>
            <person name="Wang C.C."/>
            <person name="Yang T.C."/>
            <person name="Huo Q.B."/>
            <person name="Li W."/>
            <person name="Chen H.Y."/>
            <person name="Chen S.E."/>
            <person name="Zhou L.G."/>
            <person name="Ni X.B."/>
            <person name="Tian J.H."/>
            <person name="Sheng Y."/>
            <person name="Liu T."/>
            <person name="Pan Y.S."/>
            <person name="Xia L.Y."/>
            <person name="Li J."/>
            <person name="Zhao F."/>
            <person name="Cao W.C."/>
        </authorList>
    </citation>
    <scope>NUCLEOTIDE SEQUENCE [LARGE SCALE GENOMIC DNA]</scope>
    <source>
        <strain evidence="2">HaeL-2018</strain>
    </source>
</reference>
<dbReference type="Proteomes" id="UP000821853">
    <property type="component" value="Chromosome 8"/>
</dbReference>
<evidence type="ECO:0000259" key="1">
    <source>
        <dbReference type="Pfam" id="PF21355"/>
    </source>
</evidence>
<keyword evidence="3" id="KW-1185">Reference proteome</keyword>
<evidence type="ECO:0000313" key="2">
    <source>
        <dbReference type="EMBL" id="KAH9380193.1"/>
    </source>
</evidence>
<protein>
    <recommendedName>
        <fullName evidence="1">TRAF1-6 MATH domain-containing protein</fullName>
    </recommendedName>
</protein>
<dbReference type="AlphaFoldDB" id="A0A9J6GZG2"/>
<dbReference type="Gene3D" id="2.60.210.10">
    <property type="entry name" value="Apoptosis, Tumor Necrosis Factor Receptor Associated Protein 2, Chain A"/>
    <property type="match status" value="1"/>
</dbReference>
<dbReference type="EMBL" id="JABSTR010000010">
    <property type="protein sequence ID" value="KAH9380193.1"/>
    <property type="molecule type" value="Genomic_DNA"/>
</dbReference>
<gene>
    <name evidence="2" type="ORF">HPB48_004083</name>
</gene>
<feature type="domain" description="TRAF1-6 MATH" evidence="1">
    <location>
        <begin position="275"/>
        <end position="359"/>
    </location>
</feature>
<dbReference type="InterPro" id="IPR008974">
    <property type="entry name" value="TRAF-like"/>
</dbReference>
<organism evidence="2 3">
    <name type="scientific">Haemaphysalis longicornis</name>
    <name type="common">Bush tick</name>
    <dbReference type="NCBI Taxonomy" id="44386"/>
    <lineage>
        <taxon>Eukaryota</taxon>
        <taxon>Metazoa</taxon>
        <taxon>Ecdysozoa</taxon>
        <taxon>Arthropoda</taxon>
        <taxon>Chelicerata</taxon>
        <taxon>Arachnida</taxon>
        <taxon>Acari</taxon>
        <taxon>Parasitiformes</taxon>
        <taxon>Ixodida</taxon>
        <taxon>Ixodoidea</taxon>
        <taxon>Ixodidae</taxon>
        <taxon>Haemaphysalinae</taxon>
        <taxon>Haemaphysalis</taxon>
    </lineage>
</organism>
<proteinExistence type="predicted"/>
<dbReference type="Pfam" id="PF21355">
    <property type="entry name" value="TRAF-mep_MATH"/>
    <property type="match status" value="1"/>
</dbReference>
<dbReference type="SUPFAM" id="SSF49599">
    <property type="entry name" value="TRAF domain-like"/>
    <property type="match status" value="1"/>
</dbReference>
<comment type="caution">
    <text evidence="2">The sequence shown here is derived from an EMBL/GenBank/DDBJ whole genome shotgun (WGS) entry which is preliminary data.</text>
</comment>
<dbReference type="OrthoDB" id="6499288at2759"/>